<proteinExistence type="predicted"/>
<dbReference type="InterPro" id="IPR025285">
    <property type="entry name" value="DUF4145"/>
</dbReference>
<dbReference type="KEGG" id="mhey:H2LOC_013715"/>
<evidence type="ECO:0000259" key="1">
    <source>
        <dbReference type="Pfam" id="PF13643"/>
    </source>
</evidence>
<gene>
    <name evidence="2" type="ORF">H2LOC_013715</name>
</gene>
<dbReference type="RefSeq" id="WP_136496889.1">
    <property type="nucleotide sequence ID" value="NZ_CP046052.1"/>
</dbReference>
<feature type="domain" description="DUF4145" evidence="1">
    <location>
        <begin position="107"/>
        <end position="184"/>
    </location>
</feature>
<organism evidence="2 3">
    <name type="scientific">Methylocystis heyeri</name>
    <dbReference type="NCBI Taxonomy" id="391905"/>
    <lineage>
        <taxon>Bacteria</taxon>
        <taxon>Pseudomonadati</taxon>
        <taxon>Pseudomonadota</taxon>
        <taxon>Alphaproteobacteria</taxon>
        <taxon>Hyphomicrobiales</taxon>
        <taxon>Methylocystaceae</taxon>
        <taxon>Methylocystis</taxon>
    </lineage>
</organism>
<name>A0A6B8KIC1_9HYPH</name>
<protein>
    <submittedName>
        <fullName evidence="2">DUF4145 domain-containing protein</fullName>
    </submittedName>
</protein>
<sequence>MKADHISPSITENSFNCPRCGAFSHQRWHNIFAGHVDRPNLMKNITTSYARGPYGGEMLYVFNSFLSVCDRCNEFSYWIEDRLVYPLTGNTPPANSDLPDDILRDYNEASSILDLSPRGAAALVRLCIQKLCAHLGKPGKNINDDIAALVQDGLDPRVQKALDIVRVIGNNAVHPGAIDLADDRATAESLFKLLNLIAEKMISEPKHVDELYNTLPAGVRDAIEKRDGKANP</sequence>
<dbReference type="Proteomes" id="UP000309061">
    <property type="component" value="Chromosome"/>
</dbReference>
<dbReference type="Pfam" id="PF13643">
    <property type="entry name" value="DUF4145"/>
    <property type="match status" value="1"/>
</dbReference>
<dbReference type="AlphaFoldDB" id="A0A6B8KIC1"/>
<accession>A0A6B8KIC1</accession>
<reference evidence="2 3" key="1">
    <citation type="submission" date="2019-11" db="EMBL/GenBank/DDBJ databases">
        <title>The genome sequence of Methylocystis heyeri.</title>
        <authorList>
            <person name="Oshkin I.Y."/>
            <person name="Miroshnikov K."/>
            <person name="Dedysh S.N."/>
        </authorList>
    </citation>
    <scope>NUCLEOTIDE SEQUENCE [LARGE SCALE GENOMIC DNA]</scope>
    <source>
        <strain evidence="2 3">H2</strain>
    </source>
</reference>
<evidence type="ECO:0000313" key="3">
    <source>
        <dbReference type="Proteomes" id="UP000309061"/>
    </source>
</evidence>
<keyword evidence="3" id="KW-1185">Reference proteome</keyword>
<evidence type="ECO:0000313" key="2">
    <source>
        <dbReference type="EMBL" id="QGM46665.1"/>
    </source>
</evidence>
<dbReference type="EMBL" id="CP046052">
    <property type="protein sequence ID" value="QGM46665.1"/>
    <property type="molecule type" value="Genomic_DNA"/>
</dbReference>
<dbReference type="OrthoDB" id="9808624at2"/>